<dbReference type="Proteomes" id="UP000325255">
    <property type="component" value="Unassembled WGS sequence"/>
</dbReference>
<evidence type="ECO:0000313" key="2">
    <source>
        <dbReference type="Proteomes" id="UP000325255"/>
    </source>
</evidence>
<protein>
    <submittedName>
        <fullName evidence="1">Uncharacterized protein</fullName>
    </submittedName>
</protein>
<keyword evidence="2" id="KW-1185">Reference proteome</keyword>
<dbReference type="RefSeq" id="WP_150041315.1">
    <property type="nucleotide sequence ID" value="NZ_OW485606.1"/>
</dbReference>
<gene>
    <name evidence="1" type="ORF">F1189_13315</name>
</gene>
<comment type="caution">
    <text evidence="1">The sequence shown here is derived from an EMBL/GenBank/DDBJ whole genome shotgun (WGS) entry which is preliminary data.</text>
</comment>
<dbReference type="OrthoDB" id="9857090at2"/>
<reference evidence="1 2" key="1">
    <citation type="submission" date="2019-09" db="EMBL/GenBank/DDBJ databases">
        <title>Genome sequence of Rhodovastum atsumiense, a diverse member of the Acetobacteraceae family of non-sulfur purple photosynthetic bacteria.</title>
        <authorList>
            <person name="Meyer T."/>
            <person name="Kyndt J."/>
        </authorList>
    </citation>
    <scope>NUCLEOTIDE SEQUENCE [LARGE SCALE GENOMIC DNA]</scope>
    <source>
        <strain evidence="1 2">DSM 21279</strain>
    </source>
</reference>
<accession>A0A5M6IT96</accession>
<name>A0A5M6IT96_9PROT</name>
<dbReference type="EMBL" id="VWPK01000019">
    <property type="protein sequence ID" value="KAA5611540.1"/>
    <property type="molecule type" value="Genomic_DNA"/>
</dbReference>
<evidence type="ECO:0000313" key="1">
    <source>
        <dbReference type="EMBL" id="KAA5611540.1"/>
    </source>
</evidence>
<sequence length="207" mass="22128">MSEHHPSLRDEVEAAVLAELARVGPEAFSKAEIARRFADRGASRATLYRYIDGPLKSGKAGQHVAREVKAAVEARAKLPDPPAAAAQAAAAKLPALVTVDDIASSGGVIPVIEKLVGCIGIAEQLIAHARTEDGKVRSAKLLLSASEHMRRNLETAVRLQEAMRQAEEMERFHRRILGMVRGVAREHPEAAQAIISGLGQLAAEWGG</sequence>
<dbReference type="AlphaFoldDB" id="A0A5M6IT96"/>
<organism evidence="1 2">
    <name type="scientific">Rhodovastum atsumiense</name>
    <dbReference type="NCBI Taxonomy" id="504468"/>
    <lineage>
        <taxon>Bacteria</taxon>
        <taxon>Pseudomonadati</taxon>
        <taxon>Pseudomonadota</taxon>
        <taxon>Alphaproteobacteria</taxon>
        <taxon>Acetobacterales</taxon>
        <taxon>Acetobacteraceae</taxon>
        <taxon>Rhodovastum</taxon>
    </lineage>
</organism>
<proteinExistence type="predicted"/>